<feature type="compositionally biased region" description="Polar residues" evidence="2">
    <location>
        <begin position="1914"/>
        <end position="1924"/>
    </location>
</feature>
<dbReference type="PANTHER" id="PTHR36866">
    <property type="entry name" value="CHROMOSOME 4 OPEN READING FRAME 50"/>
    <property type="match status" value="1"/>
</dbReference>
<comment type="caution">
    <text evidence="4">The sequence shown here is derived from an EMBL/GenBank/DDBJ whole genome shotgun (WGS) entry which is preliminary data.</text>
</comment>
<feature type="compositionally biased region" description="Polar residues" evidence="2">
    <location>
        <begin position="452"/>
        <end position="461"/>
    </location>
</feature>
<feature type="region of interest" description="Disordered" evidence="2">
    <location>
        <begin position="1912"/>
        <end position="1933"/>
    </location>
</feature>
<keyword evidence="1" id="KW-0175">Coiled coil</keyword>
<feature type="region of interest" description="Disordered" evidence="2">
    <location>
        <begin position="452"/>
        <end position="481"/>
    </location>
</feature>
<feature type="coiled-coil region" evidence="1">
    <location>
        <begin position="141"/>
        <end position="253"/>
    </location>
</feature>
<feature type="coiled-coil region" evidence="1">
    <location>
        <begin position="1807"/>
        <end position="1834"/>
    </location>
</feature>
<sequence length="2227" mass="249987">MSKKGRSKGEKPEAETDSVQMANEELRAKLTNIQIEFQQEKSKVGKLRERLQEAKLEREQEQRRHTAYISELKAKLHEEKTKELQALREALIRQHEQEAARTAKIKEGELQRLQATLNVLRDGAADKVKSALLADAREEARRTFDGERQRLQQEILELKAARKQAEEALSNCMQADKAKAADLRAAYQAHQDEVHRIKRECERDIRRLMDEIKGKERVILALEKELGVQAGQTQRLLLQKEALDEQLVQAKEAERHHSSPKRELPPGIGDMAELMGGQDQHMDERDVRRFQLKIAELNSVIRKLEDRNTLLADERNELLKRSRETEVQLKPLVEKNKRMNKKNEDLLHSIQRMEEKLKSLTRENVEMKEKLSAQASLKRHTSLNDLSLTRDEQEIEFLRLQVLEQQHVIDDLSLERERLLRSKRHRGKSLKPPKKHVVETFFGFDEESVDSETLSETSYNTDRTDRTPATPEEDLDETTTREEADLRFCQLTREYQALQRAYALLQEQVGGTLDAEREARTREQLQADLLRCQAKIEDLEKLLVEKGQDAAWVEEKQVLMRTNQDLLEKIYRLEMEENQLKSEMQDAKDQNELLEFRVLELEERERRSPAFNLQITTFPENNSSALQLFCHQEGVKGVNISELMKNLDILGDNGWLKQIEGTEAALTQKMIDLEKEKDQFSRQKGYLEQELDYRKEALDQAYLKIQDLEATLYNALQQEPGRRASEALSASQREDLQAAVEKVRRQLLRQSREFDSQILRERMELLQQAQQKIREMEGKLELQRRQLKELEEKNSGCFPEQSKGTVATLEFPESPCRRLIPVLLSLGRWNVSGMEPAARGQTEKSFNYVIRAPSIDGSEGINVDVKIDTCWVFRDLEESDKEQGCLPETASSLDLDTGLLREQLESSEQKLLAAVDKHVISESGLRNRVQELELSEKRLLLKVEQLSACVAQERSATLHVQEQLQSLKGSLVSQVREAESAVRRQRRLQERLRRKDEALARQAAALKRCGRVQRQQLGLVREQERVLRAQVQRLERDVRRLGQAAGLLLAQLHAADSSPGTEISGPQLLAGPLGDPEVVELSALRARAELAEREREKALRRLREHSATERQLREQLEELRCCVYGLTLSEIGLHSQVEELAHQNRRLRAQMGRGSPGAFGCTQSDSLPPLRAEVLDPGSSHGCHGDACGLQGLAGQLSEEPPSCVGEGSDPHMMHGQGALVQPHLDPQALRLLRSCPPGSGVAGPLCSLDLAGIAENLQGVGAQEPLLLLPTTMLQLWGPAGDSELFLSPLLRECPLQELQSQDELDSTPSLAPAALAHPGCHCNLARSHDTSLRQESPLIPNGPFLTKGTKELRDTWQGGSGPPVTSAEKWGVMGTLGGIKSELDDRCLLLLQGTEKLSLDTEVHAPEGMQEGDRGADTQAVAPFPWLHSECLILPLRGAASRSQEGPDSLSKRGDVGGCGWEHLINLSPEKEDEATDFRAYGTQELRTNSSQLSAGKGKEVWRRAQGTLDHQPCFGDTELLQKERSGDEEQEEMQVRVASDLASVSPEQPEFKTHVGQEQCMRIDDQDLLQFSRLASAGASSEGPCSSQALVTGQDRYALQTGTLEKGVESCFQQLNNLKLVCGDPQQMSALMGERHSATQRWQRQDMEESMCLQQALASQDSIAKPNRNSEGAGLDKDVALHNGEVLPGAALSGDKANQGPAELGGSQLPTTWCTLTKVGSRFHRFRANMKKERSQVLLNNAGLEGDQEGCHHEGCPCEKEHAKEAATALRLEQANHTLQGELVYLRHELDQCLQAVSDLEECNRKSYCKISQLEEENEKLKGDLSQLHKAMSESVRKAGSRIKHVTVENTELRALISELGVSYKGLMKDTVLGIEDMVWALQGENEHLVGRVQGLEREVLRMSRDLGEGTWSSQGNSNVARNKGRAEDKEVQVTMFSRQLSTRACGPSWDEKSDVTGGPSLALEDSRCRADVSMTSSVCTVTAGPQEAHIGGAGGDRARLQEEQKTPWRSAQQGRPQRSWSLSPQLQNSKAAASEEDTKLCIQRLHHQVRTLQCQLRDQGWTLRELQVARDEAVSLQDKLKGKLEELWEQQREVRLATSPLKAKLASLVHKCQERNRLIEHLLQELPRHEPQNHLLFELAQNMLEDVALAEYSATFLTPGAPGVTFCHLDVSSKETSAGGGAQEDLFNSETDSVLQSLWGAESWSLPGAEWALQTAPPGSPKH</sequence>
<feature type="region of interest" description="Disordered" evidence="2">
    <location>
        <begin position="1333"/>
        <end position="1371"/>
    </location>
</feature>
<keyword evidence="5" id="KW-1185">Reference proteome</keyword>
<feature type="region of interest" description="Disordered" evidence="2">
    <location>
        <begin position="1"/>
        <end position="25"/>
    </location>
</feature>
<evidence type="ECO:0000259" key="3">
    <source>
        <dbReference type="Pfam" id="PF16034"/>
    </source>
</evidence>
<dbReference type="Pfam" id="PF16034">
    <property type="entry name" value="JAKMIP_CC3"/>
    <property type="match status" value="1"/>
</dbReference>
<accession>A0ABQ0ERC6</accession>
<dbReference type="InterPro" id="IPR032771">
    <property type="entry name" value="DUF4527"/>
</dbReference>
<feature type="coiled-coil region" evidence="1">
    <location>
        <begin position="287"/>
        <end position="370"/>
    </location>
</feature>
<protein>
    <submittedName>
        <fullName evidence="4">Predicted gene 1043</fullName>
    </submittedName>
</protein>
<proteinExistence type="predicted"/>
<feature type="compositionally biased region" description="Polar residues" evidence="2">
    <location>
        <begin position="2011"/>
        <end position="2033"/>
    </location>
</feature>
<evidence type="ECO:0000313" key="4">
    <source>
        <dbReference type="EMBL" id="GAB1289600.1"/>
    </source>
</evidence>
<dbReference type="Pfam" id="PF15030">
    <property type="entry name" value="DUF4527"/>
    <property type="match status" value="1"/>
</dbReference>
<dbReference type="Proteomes" id="UP001623349">
    <property type="component" value="Unassembled WGS sequence"/>
</dbReference>
<feature type="domain" description="Janus kinase and microtubule-interacting protein C-terminal" evidence="3">
    <location>
        <begin position="415"/>
        <end position="612"/>
    </location>
</feature>
<feature type="coiled-coil region" evidence="1">
    <location>
        <begin position="1081"/>
        <end position="1119"/>
    </location>
</feature>
<feature type="coiled-coil region" evidence="1">
    <location>
        <begin position="515"/>
        <end position="604"/>
    </location>
</feature>
<dbReference type="PANTHER" id="PTHR36866:SF1">
    <property type="entry name" value="GENE 1043-RELATED"/>
    <property type="match status" value="1"/>
</dbReference>
<feature type="region of interest" description="Disordered" evidence="2">
    <location>
        <begin position="2006"/>
        <end position="2033"/>
    </location>
</feature>
<gene>
    <name evidence="4" type="ORF">APTSU1_000483000</name>
</gene>
<reference evidence="4 5" key="1">
    <citation type="submission" date="2024-08" db="EMBL/GenBank/DDBJ databases">
        <title>The draft genome of Apodemus speciosus.</title>
        <authorList>
            <person name="Nabeshima K."/>
            <person name="Suzuki S."/>
            <person name="Onuma M."/>
        </authorList>
    </citation>
    <scope>NUCLEOTIDE SEQUENCE [LARGE SCALE GENOMIC DNA]</scope>
    <source>
        <strain evidence="4">IB14-021</strain>
    </source>
</reference>
<name>A0ABQ0ERC6_APOSI</name>
<dbReference type="InterPro" id="IPR031994">
    <property type="entry name" value="JAKMIP_C"/>
</dbReference>
<feature type="coiled-coil region" evidence="1">
    <location>
        <begin position="656"/>
        <end position="793"/>
    </location>
</feature>
<evidence type="ECO:0000313" key="5">
    <source>
        <dbReference type="Proteomes" id="UP001623349"/>
    </source>
</evidence>
<dbReference type="EMBL" id="BAAFST010000005">
    <property type="protein sequence ID" value="GAB1289600.1"/>
    <property type="molecule type" value="Genomic_DNA"/>
</dbReference>
<evidence type="ECO:0000256" key="1">
    <source>
        <dbReference type="SAM" id="Coils"/>
    </source>
</evidence>
<organism evidence="4 5">
    <name type="scientific">Apodemus speciosus</name>
    <name type="common">Large Japanese field mouse</name>
    <dbReference type="NCBI Taxonomy" id="105296"/>
    <lineage>
        <taxon>Eukaryota</taxon>
        <taxon>Metazoa</taxon>
        <taxon>Chordata</taxon>
        <taxon>Craniata</taxon>
        <taxon>Vertebrata</taxon>
        <taxon>Euteleostomi</taxon>
        <taxon>Mammalia</taxon>
        <taxon>Eutheria</taxon>
        <taxon>Euarchontoglires</taxon>
        <taxon>Glires</taxon>
        <taxon>Rodentia</taxon>
        <taxon>Myomorpha</taxon>
        <taxon>Muroidea</taxon>
        <taxon>Muridae</taxon>
        <taxon>Murinae</taxon>
        <taxon>Apodemus</taxon>
    </lineage>
</organism>
<evidence type="ECO:0000256" key="2">
    <source>
        <dbReference type="SAM" id="MobiDB-lite"/>
    </source>
</evidence>